<dbReference type="Proteomes" id="UP000706525">
    <property type="component" value="Unassembled WGS sequence"/>
</dbReference>
<dbReference type="EMBL" id="CAJZAG010000005">
    <property type="protein sequence ID" value="CAG9172559.1"/>
    <property type="molecule type" value="Genomic_DNA"/>
</dbReference>
<accession>A0ABN7YIE7</accession>
<protein>
    <submittedName>
        <fullName evidence="1">Uncharacterized protein</fullName>
    </submittedName>
</protein>
<keyword evidence="2" id="KW-1185">Reference proteome</keyword>
<organism evidence="1 2">
    <name type="scientific">Cupriavidus pampae</name>
    <dbReference type="NCBI Taxonomy" id="659251"/>
    <lineage>
        <taxon>Bacteria</taxon>
        <taxon>Pseudomonadati</taxon>
        <taxon>Pseudomonadota</taxon>
        <taxon>Betaproteobacteria</taxon>
        <taxon>Burkholderiales</taxon>
        <taxon>Burkholderiaceae</taxon>
        <taxon>Cupriavidus</taxon>
    </lineage>
</organism>
<evidence type="ECO:0000313" key="1">
    <source>
        <dbReference type="EMBL" id="CAG9172559.1"/>
    </source>
</evidence>
<evidence type="ECO:0000313" key="2">
    <source>
        <dbReference type="Proteomes" id="UP000706525"/>
    </source>
</evidence>
<proteinExistence type="predicted"/>
<comment type="caution">
    <text evidence="1">The sequence shown here is derived from an EMBL/GenBank/DDBJ whole genome shotgun (WGS) entry which is preliminary data.</text>
</comment>
<gene>
    <name evidence="1" type="ORF">LMG32289_02621</name>
</gene>
<reference evidence="1 2" key="1">
    <citation type="submission" date="2021-08" db="EMBL/GenBank/DDBJ databases">
        <authorList>
            <person name="Peeters C."/>
        </authorList>
    </citation>
    <scope>NUCLEOTIDE SEQUENCE [LARGE SCALE GENOMIC DNA]</scope>
    <source>
        <strain evidence="1 2">LMG 32289</strain>
    </source>
</reference>
<sequence length="56" mass="6444">MRPPTFLEPVDRTYFFENSDNNFYYEAQYYYQMVTPACCVEFCTLAGCVCAVGGCD</sequence>
<name>A0ABN7YIE7_9BURK</name>